<sequence length="235" mass="26555">MMAWDPQGNRSRRDKHNIHVVEVVAVGGTGIRMVEMLTNRDRLFEELAEEHIRGAYDMMSWDPQGNRSRRDKHNIHVVEVVAVCGTGIHMVEMLTSVVDEMDIVVVLVGRMLLAFRDGLLLLSDHCQIFRMILKDIEDVYQNYKVHTYNAKNHKAHYKSHTGSKTEVPRASMDGPDAAHESNFLAIGCRLGANQSHNLCTCRTAPQRNLGKHCKRGRFGEWFVDCGLLESMSAGA</sequence>
<dbReference type="EMBL" id="JBJUIK010000003">
    <property type="protein sequence ID" value="KAL3531774.1"/>
    <property type="molecule type" value="Genomic_DNA"/>
</dbReference>
<gene>
    <name evidence="1" type="ORF">ACH5RR_005295</name>
</gene>
<dbReference type="Proteomes" id="UP001630127">
    <property type="component" value="Unassembled WGS sequence"/>
</dbReference>
<accession>A0ABD3AKT1</accession>
<organism evidence="1 2">
    <name type="scientific">Cinchona calisaya</name>
    <dbReference type="NCBI Taxonomy" id="153742"/>
    <lineage>
        <taxon>Eukaryota</taxon>
        <taxon>Viridiplantae</taxon>
        <taxon>Streptophyta</taxon>
        <taxon>Embryophyta</taxon>
        <taxon>Tracheophyta</taxon>
        <taxon>Spermatophyta</taxon>
        <taxon>Magnoliopsida</taxon>
        <taxon>eudicotyledons</taxon>
        <taxon>Gunneridae</taxon>
        <taxon>Pentapetalae</taxon>
        <taxon>asterids</taxon>
        <taxon>lamiids</taxon>
        <taxon>Gentianales</taxon>
        <taxon>Rubiaceae</taxon>
        <taxon>Cinchonoideae</taxon>
        <taxon>Cinchoneae</taxon>
        <taxon>Cinchona</taxon>
    </lineage>
</organism>
<evidence type="ECO:0000313" key="2">
    <source>
        <dbReference type="Proteomes" id="UP001630127"/>
    </source>
</evidence>
<proteinExistence type="predicted"/>
<comment type="caution">
    <text evidence="1">The sequence shown here is derived from an EMBL/GenBank/DDBJ whole genome shotgun (WGS) entry which is preliminary data.</text>
</comment>
<protein>
    <submittedName>
        <fullName evidence="1">Uncharacterized protein</fullName>
    </submittedName>
</protein>
<dbReference type="AlphaFoldDB" id="A0ABD3AKT1"/>
<name>A0ABD3AKT1_9GENT</name>
<keyword evidence="2" id="KW-1185">Reference proteome</keyword>
<reference evidence="1 2" key="1">
    <citation type="submission" date="2024-11" db="EMBL/GenBank/DDBJ databases">
        <title>A near-complete genome assembly of Cinchona calisaya.</title>
        <authorList>
            <person name="Lian D.C."/>
            <person name="Zhao X.W."/>
            <person name="Wei L."/>
        </authorList>
    </citation>
    <scope>NUCLEOTIDE SEQUENCE [LARGE SCALE GENOMIC DNA]</scope>
    <source>
        <tissue evidence="1">Nenye</tissue>
    </source>
</reference>
<evidence type="ECO:0000313" key="1">
    <source>
        <dbReference type="EMBL" id="KAL3531774.1"/>
    </source>
</evidence>